<keyword evidence="3" id="KW-0805">Transcription regulation</keyword>
<sequence>MYKSEQLAQHLRQLIENGTLKAHEKLPSLREQVQLSGFSLITVMNAYQELESRGLIYAREKSGYYIAQGLLEIEAEHAQIVSLNTPVEINSLVFKYLKSIQDEKIVPLGSAFPAQDIVFSKKLTQIMGQISRNPKSYDAIDNLPPGNLALRKLIAQRYCMQGIATDPEDIVITSGCMDALNLSLQAIASLGDYIVLQQNIFYGALQAAERLGLKVVTLPEHPQDGFDLTAFEHILKTYPVKICWLMLNSHNPVGFTVSDEIKHKIAVLLHQYHVHLIEDDVYEEMHYASKKPVSMKYFDQNNMVLHCSSFSKTLGAAFRVGWVHAGKYSQAIQHLQLMSTISVNTLLQNALVEFISNYHYEKHLRVLRKSLQQHKLQFYRYLESRLPTGCKLQYHPSGYFLWLKLPENIESMAVYEALIQQQIGVAPGRLFNVAEAKTQYIRLNCSFAWKDDIQQALDALLSTISALSSDQTNI</sequence>
<evidence type="ECO:0000256" key="4">
    <source>
        <dbReference type="ARBA" id="ARBA00023125"/>
    </source>
</evidence>
<keyword evidence="8" id="KW-1185">Reference proteome</keyword>
<accession>A0A1T1GU94</accession>
<dbReference type="SMART" id="SM00345">
    <property type="entry name" value="HTH_GNTR"/>
    <property type="match status" value="1"/>
</dbReference>
<evidence type="ECO:0000313" key="8">
    <source>
        <dbReference type="Proteomes" id="UP000191160"/>
    </source>
</evidence>
<evidence type="ECO:0000256" key="3">
    <source>
        <dbReference type="ARBA" id="ARBA00023015"/>
    </source>
</evidence>
<evidence type="ECO:0000256" key="1">
    <source>
        <dbReference type="ARBA" id="ARBA00005384"/>
    </source>
</evidence>
<dbReference type="InterPro" id="IPR015421">
    <property type="entry name" value="PyrdxlP-dep_Trfase_major"/>
</dbReference>
<name>A0A1T1GU94_9GAMM</name>
<dbReference type="EMBL" id="MVKX01000007">
    <property type="protein sequence ID" value="OOV81163.1"/>
    <property type="molecule type" value="Genomic_DNA"/>
</dbReference>
<proteinExistence type="inferred from homology"/>
<dbReference type="Gene3D" id="1.10.10.10">
    <property type="entry name" value="Winged helix-like DNA-binding domain superfamily/Winged helix DNA-binding domain"/>
    <property type="match status" value="1"/>
</dbReference>
<keyword evidence="2" id="KW-0663">Pyridoxal phosphate</keyword>
<dbReference type="GO" id="GO:0003700">
    <property type="term" value="F:DNA-binding transcription factor activity"/>
    <property type="evidence" value="ECO:0007669"/>
    <property type="project" value="InterPro"/>
</dbReference>
<dbReference type="InterPro" id="IPR000524">
    <property type="entry name" value="Tscrpt_reg_HTH_GntR"/>
</dbReference>
<dbReference type="Gene3D" id="3.90.1150.10">
    <property type="entry name" value="Aspartate Aminotransferase, domain 1"/>
    <property type="match status" value="1"/>
</dbReference>
<gene>
    <name evidence="7" type="ORF">B1202_11400</name>
</gene>
<dbReference type="Gene3D" id="3.40.640.10">
    <property type="entry name" value="Type I PLP-dependent aspartate aminotransferase-like (Major domain)"/>
    <property type="match status" value="1"/>
</dbReference>
<dbReference type="PANTHER" id="PTHR46577">
    <property type="entry name" value="HTH-TYPE TRANSCRIPTIONAL REGULATORY PROTEIN GABR"/>
    <property type="match status" value="1"/>
</dbReference>
<dbReference type="Proteomes" id="UP000191160">
    <property type="component" value="Unassembled WGS sequence"/>
</dbReference>
<evidence type="ECO:0000256" key="5">
    <source>
        <dbReference type="ARBA" id="ARBA00023163"/>
    </source>
</evidence>
<dbReference type="InterPro" id="IPR036390">
    <property type="entry name" value="WH_DNA-bd_sf"/>
</dbReference>
<dbReference type="InterPro" id="IPR015422">
    <property type="entry name" value="PyrdxlP-dep_Trfase_small"/>
</dbReference>
<dbReference type="SUPFAM" id="SSF46785">
    <property type="entry name" value="Winged helix' DNA-binding domain"/>
    <property type="match status" value="1"/>
</dbReference>
<organism evidence="7 8">
    <name type="scientific">Acinetobacter amyesii</name>
    <dbReference type="NCBI Taxonomy" id="2942470"/>
    <lineage>
        <taxon>Bacteria</taxon>
        <taxon>Pseudomonadati</taxon>
        <taxon>Pseudomonadota</taxon>
        <taxon>Gammaproteobacteria</taxon>
        <taxon>Moraxellales</taxon>
        <taxon>Moraxellaceae</taxon>
        <taxon>Acinetobacter</taxon>
    </lineage>
</organism>
<dbReference type="GO" id="GO:0030170">
    <property type="term" value="F:pyridoxal phosphate binding"/>
    <property type="evidence" value="ECO:0007669"/>
    <property type="project" value="InterPro"/>
</dbReference>
<dbReference type="InterPro" id="IPR051446">
    <property type="entry name" value="HTH_trans_reg/aminotransferase"/>
</dbReference>
<reference evidence="7 8" key="1">
    <citation type="submission" date="2017-02" db="EMBL/GenBank/DDBJ databases">
        <title>Acinetobacter sp. ANC 4945, whole genome shotgun sequencing project.</title>
        <authorList>
            <person name="Radolfova-Krizova L."/>
            <person name="Al Atrouni A."/>
            <person name="Nemec A."/>
        </authorList>
    </citation>
    <scope>NUCLEOTIDE SEQUENCE [LARGE SCALE GENOMIC DNA]</scope>
    <source>
        <strain evidence="7 8">ANC 4945</strain>
    </source>
</reference>
<dbReference type="PROSITE" id="PS50949">
    <property type="entry name" value="HTH_GNTR"/>
    <property type="match status" value="1"/>
</dbReference>
<dbReference type="CDD" id="cd00609">
    <property type="entry name" value="AAT_like"/>
    <property type="match status" value="1"/>
</dbReference>
<dbReference type="AlphaFoldDB" id="A0A1T1GU94"/>
<keyword evidence="4" id="KW-0238">DNA-binding</keyword>
<dbReference type="InterPro" id="IPR015424">
    <property type="entry name" value="PyrdxlP-dep_Trfase"/>
</dbReference>
<feature type="domain" description="HTH gntR-type" evidence="6">
    <location>
        <begin position="1"/>
        <end position="69"/>
    </location>
</feature>
<evidence type="ECO:0000259" key="6">
    <source>
        <dbReference type="PROSITE" id="PS50949"/>
    </source>
</evidence>
<comment type="similarity">
    <text evidence="1">In the C-terminal section; belongs to the class-I pyridoxal-phosphate-dependent aminotransferase family.</text>
</comment>
<dbReference type="RefSeq" id="WP_078190723.1">
    <property type="nucleotide sequence ID" value="NZ_JAMCOZ010000009.1"/>
</dbReference>
<dbReference type="SUPFAM" id="SSF53383">
    <property type="entry name" value="PLP-dependent transferases"/>
    <property type="match status" value="1"/>
</dbReference>
<dbReference type="Pfam" id="PF00392">
    <property type="entry name" value="GntR"/>
    <property type="match status" value="1"/>
</dbReference>
<dbReference type="InterPro" id="IPR036388">
    <property type="entry name" value="WH-like_DNA-bd_sf"/>
</dbReference>
<dbReference type="Pfam" id="PF00155">
    <property type="entry name" value="Aminotran_1_2"/>
    <property type="match status" value="1"/>
</dbReference>
<evidence type="ECO:0000313" key="7">
    <source>
        <dbReference type="EMBL" id="OOV81163.1"/>
    </source>
</evidence>
<dbReference type="GO" id="GO:0003677">
    <property type="term" value="F:DNA binding"/>
    <property type="evidence" value="ECO:0007669"/>
    <property type="project" value="UniProtKB-KW"/>
</dbReference>
<dbReference type="InterPro" id="IPR004839">
    <property type="entry name" value="Aminotransferase_I/II_large"/>
</dbReference>
<comment type="caution">
    <text evidence="7">The sequence shown here is derived from an EMBL/GenBank/DDBJ whole genome shotgun (WGS) entry which is preliminary data.</text>
</comment>
<dbReference type="CDD" id="cd07377">
    <property type="entry name" value="WHTH_GntR"/>
    <property type="match status" value="1"/>
</dbReference>
<keyword evidence="5" id="KW-0804">Transcription</keyword>
<protein>
    <submittedName>
        <fullName evidence="7">Transcriptional regulator</fullName>
    </submittedName>
</protein>
<evidence type="ECO:0000256" key="2">
    <source>
        <dbReference type="ARBA" id="ARBA00022898"/>
    </source>
</evidence>
<dbReference type="PANTHER" id="PTHR46577:SF2">
    <property type="entry name" value="TRANSCRIPTIONAL REGULATORY PROTEIN"/>
    <property type="match status" value="1"/>
</dbReference>